<reference evidence="2" key="1">
    <citation type="submission" date="2022-07" db="EMBL/GenBank/DDBJ databases">
        <title>Genome Sequence of Leucocoprinus birnbaumii.</title>
        <authorList>
            <person name="Buettner E."/>
        </authorList>
    </citation>
    <scope>NUCLEOTIDE SEQUENCE</scope>
    <source>
        <strain evidence="2">VT141</strain>
    </source>
</reference>
<feature type="region of interest" description="Disordered" evidence="1">
    <location>
        <begin position="225"/>
        <end position="246"/>
    </location>
</feature>
<feature type="compositionally biased region" description="Low complexity" evidence="1">
    <location>
        <begin position="225"/>
        <end position="235"/>
    </location>
</feature>
<name>A0AAD5YRE6_9AGAR</name>
<organism evidence="2 3">
    <name type="scientific">Leucocoprinus birnbaumii</name>
    <dbReference type="NCBI Taxonomy" id="56174"/>
    <lineage>
        <taxon>Eukaryota</taxon>
        <taxon>Fungi</taxon>
        <taxon>Dikarya</taxon>
        <taxon>Basidiomycota</taxon>
        <taxon>Agaricomycotina</taxon>
        <taxon>Agaricomycetes</taxon>
        <taxon>Agaricomycetidae</taxon>
        <taxon>Agaricales</taxon>
        <taxon>Agaricineae</taxon>
        <taxon>Agaricaceae</taxon>
        <taxon>Leucocoprinus</taxon>
    </lineage>
</organism>
<comment type="caution">
    <text evidence="2">The sequence shown here is derived from an EMBL/GenBank/DDBJ whole genome shotgun (WGS) entry which is preliminary data.</text>
</comment>
<accession>A0AAD5YRE6</accession>
<proteinExistence type="predicted"/>
<sequence>MGHPRLGNYHPPNSLRGTVDYAHHLRVGAKPFWVNELASFTQLVDVVMEDYKVNYHALPNVSHYSPDSGESNSIIARNDTPWVPSYDATFYRINADAHEPFRTAVETRGYTDTKNDGAVCWADSPRYNPGQRASSYTTEVFAPIPTPGYAQFLGADSELGYPDDYVISESRSTLHRLPTPHPVDYRPFPGFQQHDYAAVPSPHLPSVPLSRSTFPTPSELLVELSSQGLGSSSGSHQRPVYPQDHHPSVPLMGYPRPQRPSFCHAPPAAPVADSATLTPSASLGERTTETITSHEKKRHYLECLEHYVLFLHQHFEANGLQPAPIERISSYRCLSSRSIRSLLIHMEKTAQQMRETVYRAEQRFIHLREAVQQVENDAELAHAGKDN</sequence>
<keyword evidence="3" id="KW-1185">Reference proteome</keyword>
<evidence type="ECO:0000313" key="3">
    <source>
        <dbReference type="Proteomes" id="UP001213000"/>
    </source>
</evidence>
<evidence type="ECO:0000256" key="1">
    <source>
        <dbReference type="SAM" id="MobiDB-lite"/>
    </source>
</evidence>
<dbReference type="Proteomes" id="UP001213000">
    <property type="component" value="Unassembled WGS sequence"/>
</dbReference>
<dbReference type="AlphaFoldDB" id="A0AAD5YRE6"/>
<protein>
    <submittedName>
        <fullName evidence="2">Uncharacterized protein</fullName>
    </submittedName>
</protein>
<gene>
    <name evidence="2" type="ORF">NP233_g5950</name>
</gene>
<dbReference type="EMBL" id="JANIEX010000369">
    <property type="protein sequence ID" value="KAJ3568080.1"/>
    <property type="molecule type" value="Genomic_DNA"/>
</dbReference>
<evidence type="ECO:0000313" key="2">
    <source>
        <dbReference type="EMBL" id="KAJ3568080.1"/>
    </source>
</evidence>